<evidence type="ECO:0008006" key="3">
    <source>
        <dbReference type="Google" id="ProtNLM"/>
    </source>
</evidence>
<keyword evidence="2" id="KW-1185">Reference proteome</keyword>
<evidence type="ECO:0000313" key="2">
    <source>
        <dbReference type="Proteomes" id="UP000283993"/>
    </source>
</evidence>
<comment type="caution">
    <text evidence="1">The sequence shown here is derived from an EMBL/GenBank/DDBJ whole genome shotgun (WGS) entry which is preliminary data.</text>
</comment>
<name>A0A423PRZ2_9GAMM</name>
<protein>
    <recommendedName>
        <fullName evidence="3">Phytase-like domain-containing protein</fullName>
    </recommendedName>
</protein>
<dbReference type="EMBL" id="AYKH01000010">
    <property type="protein sequence ID" value="ROO28357.1"/>
    <property type="molecule type" value="Genomic_DNA"/>
</dbReference>
<proteinExistence type="predicted"/>
<evidence type="ECO:0000313" key="1">
    <source>
        <dbReference type="EMBL" id="ROO28357.1"/>
    </source>
</evidence>
<sequence>METKMNTVRILTQGLLACFDEGLTDASGEYVNAEVSAAAWNGRRLVLASDKDVPGAERSPVFAIECRDGEPVPESLSFYTADLIRTAAKYEDFALTAEGGHMVATTGFDRVDTASADLHHYNRLLCWPADAPQSPRLVADREDDGVRSSVGLRTELEQALGAPYFKIEGLAAIPGRDGEPSRLLFGIREVGVDHANFEYACRVVAAPYRMEGDALVLTGAFSVFYDFDPARWADVRYDVGLSSLEYDPSRRQLLFLTSFEVTDADGEDRVGAYLWRLSLDAFFNGSDPELVLGEDGRAFEFTEKAEGVAVLGDGRLFVVYDPDRSLALDPVHERDSRAPHEAPYTLLTLDD</sequence>
<dbReference type="AlphaFoldDB" id="A0A423PRZ2"/>
<accession>A0A423PRZ2</accession>
<organism evidence="1 2">
    <name type="scientific">Salinisphaera orenii MK-B5</name>
    <dbReference type="NCBI Taxonomy" id="856730"/>
    <lineage>
        <taxon>Bacteria</taxon>
        <taxon>Pseudomonadati</taxon>
        <taxon>Pseudomonadota</taxon>
        <taxon>Gammaproteobacteria</taxon>
        <taxon>Salinisphaerales</taxon>
        <taxon>Salinisphaeraceae</taxon>
        <taxon>Salinisphaera</taxon>
    </lineage>
</organism>
<gene>
    <name evidence="1" type="ORF">SAOR_06525</name>
</gene>
<reference evidence="1 2" key="1">
    <citation type="submission" date="2013-10" db="EMBL/GenBank/DDBJ databases">
        <title>Salinisphaera orenii MK-B5 Genome Sequencing.</title>
        <authorList>
            <person name="Lai Q."/>
            <person name="Li C."/>
            <person name="Shao Z."/>
        </authorList>
    </citation>
    <scope>NUCLEOTIDE SEQUENCE [LARGE SCALE GENOMIC DNA]</scope>
    <source>
        <strain evidence="1 2">MK-B5</strain>
    </source>
</reference>
<dbReference type="Proteomes" id="UP000283993">
    <property type="component" value="Unassembled WGS sequence"/>
</dbReference>